<dbReference type="RefSeq" id="WP_019554113.1">
    <property type="nucleotide sequence ID" value="NZ_FNZK01000020.1"/>
</dbReference>
<dbReference type="EC" id="4.1.1.111" evidence="4"/>
<comment type="catalytic activity">
    <reaction evidence="5">
        <text>siroheme + 2 H(+) = 12,18-didecarboxysiroheme + 2 CO2</text>
        <dbReference type="Rhea" id="RHEA:19093"/>
        <dbReference type="ChEBI" id="CHEBI:15378"/>
        <dbReference type="ChEBI" id="CHEBI:16526"/>
        <dbReference type="ChEBI" id="CHEBI:60052"/>
        <dbReference type="ChEBI" id="CHEBI:140497"/>
        <dbReference type="EC" id="4.1.1.111"/>
    </reaction>
</comment>
<protein>
    <recommendedName>
        <fullName evidence="4">siroheme decarboxylase</fullName>
        <ecNumber evidence="4">4.1.1.111</ecNumber>
    </recommendedName>
</protein>
<evidence type="ECO:0000259" key="7">
    <source>
        <dbReference type="Pfam" id="PF22451"/>
    </source>
</evidence>
<dbReference type="Pfam" id="PF22451">
    <property type="entry name" value="NirdL-like_HTH"/>
    <property type="match status" value="1"/>
</dbReference>
<dbReference type="InterPro" id="IPR040523">
    <property type="entry name" value="AsnC_trans_reg2"/>
</dbReference>
<sequence>MDALDKKIIQAMQDEFPVVEKPYEEIAGRIGITEAELLARLQVFKRDGQIRKMGAVLRHREVGFSSNVLCAWAVPEQQIEIVAQQMSESTAVSHCYDRNTMPDWPYSVYTMIHGHSREECNAIAQELAEKTHIVDRVMLFSVKEWKKTSMRYFSEAEI</sequence>
<gene>
    <name evidence="8" type="ORF">SAMN05660742_1205</name>
</gene>
<dbReference type="GO" id="GO:0003677">
    <property type="term" value="F:DNA binding"/>
    <property type="evidence" value="ECO:0007669"/>
    <property type="project" value="UniProtKB-KW"/>
</dbReference>
<comment type="pathway">
    <text evidence="2">Porphyrin-containing compound metabolism.</text>
</comment>
<keyword evidence="9" id="KW-1185">Reference proteome</keyword>
<evidence type="ECO:0000313" key="9">
    <source>
        <dbReference type="Proteomes" id="UP000199662"/>
    </source>
</evidence>
<evidence type="ECO:0000256" key="2">
    <source>
        <dbReference type="ARBA" id="ARBA00023444"/>
    </source>
</evidence>
<dbReference type="Pfam" id="PF17805">
    <property type="entry name" value="AsnC_trans_reg2"/>
    <property type="match status" value="1"/>
</dbReference>
<dbReference type="GO" id="GO:0016829">
    <property type="term" value="F:lyase activity"/>
    <property type="evidence" value="ECO:0007669"/>
    <property type="project" value="UniProtKB-KW"/>
</dbReference>
<dbReference type="InterPro" id="IPR050684">
    <property type="entry name" value="HTH-Siroheme_Decarb"/>
</dbReference>
<dbReference type="SUPFAM" id="SSF46785">
    <property type="entry name" value="Winged helix' DNA-binding domain"/>
    <property type="match status" value="1"/>
</dbReference>
<evidence type="ECO:0000256" key="1">
    <source>
        <dbReference type="ARBA" id="ARBA00023239"/>
    </source>
</evidence>
<evidence type="ECO:0000259" key="6">
    <source>
        <dbReference type="Pfam" id="PF17805"/>
    </source>
</evidence>
<reference evidence="8 9" key="1">
    <citation type="submission" date="2016-10" db="EMBL/GenBank/DDBJ databases">
        <authorList>
            <person name="de Groot N.N."/>
        </authorList>
    </citation>
    <scope>NUCLEOTIDE SEQUENCE [LARGE SCALE GENOMIC DNA]</scope>
    <source>
        <strain evidence="8 9">DSM 2179</strain>
    </source>
</reference>
<proteinExistence type="inferred from homology"/>
<accession>A0A1H7CAF9</accession>
<evidence type="ECO:0000313" key="8">
    <source>
        <dbReference type="EMBL" id="SEJ85557.1"/>
    </source>
</evidence>
<dbReference type="EMBL" id="FNZK01000020">
    <property type="protein sequence ID" value="SEJ85557.1"/>
    <property type="molecule type" value="Genomic_DNA"/>
</dbReference>
<evidence type="ECO:0000256" key="5">
    <source>
        <dbReference type="ARBA" id="ARBA00048470"/>
    </source>
</evidence>
<dbReference type="Gene3D" id="3.30.70.3460">
    <property type="match status" value="1"/>
</dbReference>
<dbReference type="InterPro" id="IPR053953">
    <property type="entry name" value="NirdL-like_HTH"/>
</dbReference>
<dbReference type="PANTHER" id="PTHR43413">
    <property type="entry name" value="TRANSCRIPTIONAL REGULATOR, ASNC FAMILY"/>
    <property type="match status" value="1"/>
</dbReference>
<feature type="domain" description="Siroheme decarboxylase AsnC-like ligand binding" evidence="6">
    <location>
        <begin position="62"/>
        <end position="146"/>
    </location>
</feature>
<dbReference type="STRING" id="84035.SAMN05660742_1205"/>
<feature type="domain" description="Siroheme decarboxylase NirL-like HTH" evidence="7">
    <location>
        <begin position="5"/>
        <end position="51"/>
    </location>
</feature>
<evidence type="ECO:0000256" key="3">
    <source>
        <dbReference type="ARBA" id="ARBA00023457"/>
    </source>
</evidence>
<name>A0A1H7CAF9_9FIRM</name>
<keyword evidence="8" id="KW-0238">DNA-binding</keyword>
<dbReference type="Proteomes" id="UP000199662">
    <property type="component" value="Unassembled WGS sequence"/>
</dbReference>
<dbReference type="PANTHER" id="PTHR43413:SF1">
    <property type="entry name" value="SIROHEME DECARBOXYLASE NIRL SUBUNIT"/>
    <property type="match status" value="1"/>
</dbReference>
<keyword evidence="1" id="KW-0456">Lyase</keyword>
<comment type="similarity">
    <text evidence="3">Belongs to the Ahb/Nir family.</text>
</comment>
<organism evidence="8 9">
    <name type="scientific">Propionispira arboris</name>
    <dbReference type="NCBI Taxonomy" id="84035"/>
    <lineage>
        <taxon>Bacteria</taxon>
        <taxon>Bacillati</taxon>
        <taxon>Bacillota</taxon>
        <taxon>Negativicutes</taxon>
        <taxon>Selenomonadales</taxon>
        <taxon>Selenomonadaceae</taxon>
        <taxon>Propionispira</taxon>
    </lineage>
</organism>
<evidence type="ECO:0000256" key="4">
    <source>
        <dbReference type="ARBA" id="ARBA00023471"/>
    </source>
</evidence>
<dbReference type="InterPro" id="IPR036390">
    <property type="entry name" value="WH_DNA-bd_sf"/>
</dbReference>
<dbReference type="AlphaFoldDB" id="A0A1H7CAF9"/>